<dbReference type="Pfam" id="PF17802">
    <property type="entry name" value="SpaA"/>
    <property type="match status" value="3"/>
</dbReference>
<dbReference type="NCBIfam" id="TIGR01167">
    <property type="entry name" value="LPXTG_anchor"/>
    <property type="match status" value="1"/>
</dbReference>
<keyword evidence="7" id="KW-0812">Transmembrane</keyword>
<feature type="compositionally biased region" description="Low complexity" evidence="6">
    <location>
        <begin position="381"/>
        <end position="391"/>
    </location>
</feature>
<keyword evidence="7" id="KW-0472">Membrane</keyword>
<feature type="compositionally biased region" description="Low complexity" evidence="6">
    <location>
        <begin position="27"/>
        <end position="38"/>
    </location>
</feature>
<evidence type="ECO:0000256" key="6">
    <source>
        <dbReference type="SAM" id="MobiDB-lite"/>
    </source>
</evidence>
<feature type="compositionally biased region" description="Acidic residues" evidence="6">
    <location>
        <begin position="339"/>
        <end position="350"/>
    </location>
</feature>
<dbReference type="InterPro" id="IPR013783">
    <property type="entry name" value="Ig-like_fold"/>
</dbReference>
<dbReference type="AlphaFoldDB" id="A0A2P4R7K2"/>
<dbReference type="PANTHER" id="PTHR36108:SF13">
    <property type="entry name" value="COLOSSIN-B-RELATED"/>
    <property type="match status" value="1"/>
</dbReference>
<evidence type="ECO:0000256" key="1">
    <source>
        <dbReference type="ARBA" id="ARBA00007257"/>
    </source>
</evidence>
<dbReference type="InterPro" id="IPR041033">
    <property type="entry name" value="SpaA_PFL_dom_1"/>
</dbReference>
<accession>A0A2P4R7K2</accession>
<keyword evidence="2" id="KW-0134">Cell wall</keyword>
<dbReference type="Pfam" id="PF00746">
    <property type="entry name" value="Gram_pos_anchor"/>
    <property type="match status" value="1"/>
</dbReference>
<feature type="transmembrane region" description="Helical" evidence="7">
    <location>
        <begin position="399"/>
        <end position="417"/>
    </location>
</feature>
<organism evidence="9">
    <name type="scientific">Companilactobacillus formosensis</name>
    <dbReference type="NCBI Taxonomy" id="1617889"/>
    <lineage>
        <taxon>Bacteria</taxon>
        <taxon>Bacillati</taxon>
        <taxon>Bacillota</taxon>
        <taxon>Bacilli</taxon>
        <taxon>Lactobacillales</taxon>
        <taxon>Lactobacillaceae</taxon>
        <taxon>Companilactobacillus</taxon>
    </lineage>
</organism>
<comment type="similarity">
    <text evidence="1">Belongs to the serine-aspartate repeat-containing protein (SDr) family.</text>
</comment>
<dbReference type="SUPFAM" id="SSF49478">
    <property type="entry name" value="Cna protein B-type domain"/>
    <property type="match status" value="3"/>
</dbReference>
<evidence type="ECO:0000259" key="8">
    <source>
        <dbReference type="PROSITE" id="PS50847"/>
    </source>
</evidence>
<dbReference type="EMBL" id="PPWZ01000023">
    <property type="protein sequence ID" value="POH37239.1"/>
    <property type="molecule type" value="Genomic_DNA"/>
</dbReference>
<protein>
    <recommendedName>
        <fullName evidence="8">Gram-positive cocci surface proteins LPxTG domain-containing protein</fullName>
    </recommendedName>
</protein>
<keyword evidence="5" id="KW-0572">Peptidoglycan-anchor</keyword>
<reference evidence="9" key="1">
    <citation type="submission" date="2018-01" db="EMBL/GenBank/DDBJ databases">
        <title>Genome sequnecing of Lactobacillus formosensis KACC 18721.</title>
        <authorList>
            <person name="Kim S.-J."/>
            <person name="Heo J."/>
        </authorList>
    </citation>
    <scope>NUCLEOTIDE SEQUENCE</scope>
    <source>
        <strain evidence="9">KACC 18721</strain>
    </source>
</reference>
<feature type="domain" description="Gram-positive cocci surface proteins LPxTG" evidence="8">
    <location>
        <begin position="392"/>
        <end position="422"/>
    </location>
</feature>
<dbReference type="PROSITE" id="PS50847">
    <property type="entry name" value="GRAM_POS_ANCHORING"/>
    <property type="match status" value="1"/>
</dbReference>
<dbReference type="PANTHER" id="PTHR36108">
    <property type="entry name" value="COLOSSIN-B-RELATED"/>
    <property type="match status" value="1"/>
</dbReference>
<dbReference type="InterPro" id="IPR019931">
    <property type="entry name" value="LPXTG_anchor"/>
</dbReference>
<proteinExistence type="inferred from homology"/>
<evidence type="ECO:0000256" key="2">
    <source>
        <dbReference type="ARBA" id="ARBA00022512"/>
    </source>
</evidence>
<evidence type="ECO:0000256" key="3">
    <source>
        <dbReference type="ARBA" id="ARBA00022525"/>
    </source>
</evidence>
<keyword evidence="7" id="KW-1133">Transmembrane helix</keyword>
<name>A0A2P4R7K2_9LACO</name>
<evidence type="ECO:0000256" key="7">
    <source>
        <dbReference type="SAM" id="Phobius"/>
    </source>
</evidence>
<dbReference type="Gene3D" id="2.60.40.10">
    <property type="entry name" value="Immunoglobulins"/>
    <property type="match status" value="3"/>
</dbReference>
<keyword evidence="3" id="KW-0964">Secreted</keyword>
<feature type="region of interest" description="Disordered" evidence="6">
    <location>
        <begin position="317"/>
        <end position="396"/>
    </location>
</feature>
<feature type="region of interest" description="Disordered" evidence="6">
    <location>
        <begin position="1"/>
        <end position="39"/>
    </location>
</feature>
<evidence type="ECO:0000256" key="4">
    <source>
        <dbReference type="ARBA" id="ARBA00022729"/>
    </source>
</evidence>
<evidence type="ECO:0000256" key="5">
    <source>
        <dbReference type="ARBA" id="ARBA00023088"/>
    </source>
</evidence>
<gene>
    <name evidence="9" type="ORF">C2R26_03760</name>
</gene>
<comment type="caution">
    <text evidence="9">The sequence shown here is derived from an EMBL/GenBank/DDBJ whole genome shotgun (WGS) entry which is preliminary data.</text>
</comment>
<feature type="compositionally biased region" description="Polar residues" evidence="6">
    <location>
        <begin position="12"/>
        <end position="26"/>
    </location>
</feature>
<evidence type="ECO:0000313" key="9">
    <source>
        <dbReference type="EMBL" id="POH37239.1"/>
    </source>
</evidence>
<sequence length="422" mass="44871">MVHLRGNGNGGSQFESNTSAKVTGNANSGSGNGSKKGSVVLTKTSADNNSTLLPGATYSLYQKVNGEDKLIQSNLTTNENGQITVNSLSAGDYYFIETKAPDGYQSNTNLIPFTITGQTTTPIEVSTEDELENSKEGSIIIQKLDALTGYRLPGAEFDVINADTNEVIGQITTDRLGYGHMYNIPYGNYILRETKAPDGYILNDKDIHFTVGDNSQTPAIISVENDKETGIDGNFNVSMIKYDADVPDENIGVPGAEYTLYDADGNPIDVYITNEDGVIQANNLKPGSYYFLETKAPDGYGLNPNPIHFTVTDKDIGLGTLETSDPRTNGGNEGGNTEEPGDNNDNEEDNNGGVIVDPENPGSNNNGNTDGGLITNPINPGNSNNGSSNGSLPQTGEKSSLVATLLGLIILASVVYTKRRRA</sequence>
<keyword evidence="4" id="KW-0732">Signal</keyword>